<evidence type="ECO:0000313" key="4">
    <source>
        <dbReference type="Proteomes" id="UP001161247"/>
    </source>
</evidence>
<keyword evidence="4" id="KW-1185">Reference proteome</keyword>
<organism evidence="3 4">
    <name type="scientific">Oldenlandia corymbosa var. corymbosa</name>
    <dbReference type="NCBI Taxonomy" id="529605"/>
    <lineage>
        <taxon>Eukaryota</taxon>
        <taxon>Viridiplantae</taxon>
        <taxon>Streptophyta</taxon>
        <taxon>Embryophyta</taxon>
        <taxon>Tracheophyta</taxon>
        <taxon>Spermatophyta</taxon>
        <taxon>Magnoliopsida</taxon>
        <taxon>eudicotyledons</taxon>
        <taxon>Gunneridae</taxon>
        <taxon>Pentapetalae</taxon>
        <taxon>asterids</taxon>
        <taxon>lamiids</taxon>
        <taxon>Gentianales</taxon>
        <taxon>Rubiaceae</taxon>
        <taxon>Rubioideae</taxon>
        <taxon>Spermacoceae</taxon>
        <taxon>Hedyotis-Oldenlandia complex</taxon>
        <taxon>Oldenlandia</taxon>
    </lineage>
</organism>
<dbReference type="InterPro" id="IPR046796">
    <property type="entry name" value="Transposase_32_dom"/>
</dbReference>
<gene>
    <name evidence="3" type="ORF">OLC1_LOCUS15804</name>
</gene>
<protein>
    <submittedName>
        <fullName evidence="3">OLC1v1006862C1</fullName>
    </submittedName>
</protein>
<feature type="region of interest" description="Disordered" evidence="1">
    <location>
        <begin position="1"/>
        <end position="28"/>
    </location>
</feature>
<dbReference type="EMBL" id="OX459122">
    <property type="protein sequence ID" value="CAI9107496.1"/>
    <property type="molecule type" value="Genomic_DNA"/>
</dbReference>
<proteinExistence type="predicted"/>
<evidence type="ECO:0000259" key="2">
    <source>
        <dbReference type="Pfam" id="PF20167"/>
    </source>
</evidence>
<dbReference type="AlphaFoldDB" id="A0AAV1DKD4"/>
<dbReference type="Proteomes" id="UP001161247">
    <property type="component" value="Chromosome 5"/>
</dbReference>
<feature type="domain" description="Putative plant transposon protein" evidence="2">
    <location>
        <begin position="72"/>
        <end position="256"/>
    </location>
</feature>
<dbReference type="Pfam" id="PF20167">
    <property type="entry name" value="Transposase_32"/>
    <property type="match status" value="1"/>
</dbReference>
<reference evidence="3" key="1">
    <citation type="submission" date="2023-03" db="EMBL/GenBank/DDBJ databases">
        <authorList>
            <person name="Julca I."/>
        </authorList>
    </citation>
    <scope>NUCLEOTIDE SEQUENCE</scope>
</reference>
<evidence type="ECO:0000313" key="3">
    <source>
        <dbReference type="EMBL" id="CAI9107496.1"/>
    </source>
</evidence>
<name>A0AAV1DKD4_OLDCO</name>
<accession>A0AAV1DKD4</accession>
<sequence>MAGKRNAIGTEKDWTRSRKQRTGGEDESIEKQVTRKLLSSLKVDAGMWVDLESLAAEGVDVRDCVDSCNLRDIVTCKELCYDDLVKEFYSNCRSIKRKGKVAVVATVKNVEVIVSADVLKAVFNLVDEGWFVENPSSKAISVQGYNDIEFCGEILQNGCDGRSIKSLATNMKVRPRILHLIIVHILVPKGGSQSEASLFERILLWHIMNGKRVNFGKLIIHTVLNKIEKVDKIKSKKPHLPFGGLLTKIFKYHKVPIDESDRGFPGSVLGPAYLSNIAVEIQGVWILKKFRPIEEEITTQSEDVDEEEDEDFAVEESSSWDAVSVSKELLESIYFKTLNTWAVIDDAPELPHAVNSQLTGLTELERRQWLENLDFMSLHIRSHMMKLSQSHVHNPNIHSHLHSSCARVSASSRTRRSARE</sequence>
<evidence type="ECO:0000256" key="1">
    <source>
        <dbReference type="SAM" id="MobiDB-lite"/>
    </source>
</evidence>